<gene>
    <name evidence="2" type="ORF">PCOR1329_LOCUS5653</name>
</gene>
<evidence type="ECO:0000256" key="1">
    <source>
        <dbReference type="SAM" id="MobiDB-lite"/>
    </source>
</evidence>
<dbReference type="Proteomes" id="UP001189429">
    <property type="component" value="Unassembled WGS sequence"/>
</dbReference>
<organism evidence="2 3">
    <name type="scientific">Prorocentrum cordatum</name>
    <dbReference type="NCBI Taxonomy" id="2364126"/>
    <lineage>
        <taxon>Eukaryota</taxon>
        <taxon>Sar</taxon>
        <taxon>Alveolata</taxon>
        <taxon>Dinophyceae</taxon>
        <taxon>Prorocentrales</taxon>
        <taxon>Prorocentraceae</taxon>
        <taxon>Prorocentrum</taxon>
    </lineage>
</organism>
<name>A0ABN9PT25_9DINO</name>
<proteinExistence type="predicted"/>
<feature type="region of interest" description="Disordered" evidence="1">
    <location>
        <begin position="116"/>
        <end position="139"/>
    </location>
</feature>
<feature type="region of interest" description="Disordered" evidence="1">
    <location>
        <begin position="1"/>
        <end position="103"/>
    </location>
</feature>
<feature type="non-terminal residue" evidence="2">
    <location>
        <position position="1"/>
    </location>
</feature>
<keyword evidence="3" id="KW-1185">Reference proteome</keyword>
<evidence type="ECO:0000313" key="2">
    <source>
        <dbReference type="EMBL" id="CAK0796227.1"/>
    </source>
</evidence>
<comment type="caution">
    <text evidence="2">The sequence shown here is derived from an EMBL/GenBank/DDBJ whole genome shotgun (WGS) entry which is preliminary data.</text>
</comment>
<sequence>ATPIGSPRERPGTLPLSEWAPAASPPAAVRRPAFMPPLRDDGPAPSPEGSPAGADYQTPTSAGVAALLPPGSRPPPQIAQLDATTRWPRSGAPDRLRRGGSRRVAVQETSLLVPAGTPWRAIPPHRGLPRGPTGALPPAEASRFKITDVFTATLPSQG</sequence>
<reference evidence="2" key="1">
    <citation type="submission" date="2023-10" db="EMBL/GenBank/DDBJ databases">
        <authorList>
            <person name="Chen Y."/>
            <person name="Shah S."/>
            <person name="Dougan E. K."/>
            <person name="Thang M."/>
            <person name="Chan C."/>
        </authorList>
    </citation>
    <scope>NUCLEOTIDE SEQUENCE [LARGE SCALE GENOMIC DNA]</scope>
</reference>
<dbReference type="EMBL" id="CAUYUJ010001498">
    <property type="protein sequence ID" value="CAK0796227.1"/>
    <property type="molecule type" value="Genomic_DNA"/>
</dbReference>
<feature type="compositionally biased region" description="Low complexity" evidence="1">
    <location>
        <begin position="20"/>
        <end position="33"/>
    </location>
</feature>
<protein>
    <submittedName>
        <fullName evidence="2">Uncharacterized protein</fullName>
    </submittedName>
</protein>
<accession>A0ABN9PT25</accession>
<evidence type="ECO:0000313" key="3">
    <source>
        <dbReference type="Proteomes" id="UP001189429"/>
    </source>
</evidence>